<organism evidence="5 6">
    <name type="scientific">Shouchella lehensis</name>
    <dbReference type="NCBI Taxonomy" id="300825"/>
    <lineage>
        <taxon>Bacteria</taxon>
        <taxon>Bacillati</taxon>
        <taxon>Bacillota</taxon>
        <taxon>Bacilli</taxon>
        <taxon>Bacillales</taxon>
        <taxon>Bacillaceae</taxon>
        <taxon>Shouchella</taxon>
    </lineage>
</organism>
<name>A0A4Y7WGA1_9BACI</name>
<evidence type="ECO:0000313" key="6">
    <source>
        <dbReference type="Proteomes" id="UP000298210"/>
    </source>
</evidence>
<dbReference type="SUPFAM" id="SSF55681">
    <property type="entry name" value="Class II aaRS and biotin synthetases"/>
    <property type="match status" value="1"/>
</dbReference>
<dbReference type="InterPro" id="IPR045864">
    <property type="entry name" value="aa-tRNA-synth_II/BPL/LPL"/>
</dbReference>
<dbReference type="InterPro" id="IPR050664">
    <property type="entry name" value="Octanoyltrans_LipM/LipL"/>
</dbReference>
<feature type="domain" description="BPL/LPL catalytic" evidence="4">
    <location>
        <begin position="47"/>
        <end position="229"/>
    </location>
</feature>
<dbReference type="PANTHER" id="PTHR43679">
    <property type="entry name" value="OCTANOYLTRANSFERASE LIPM-RELATED"/>
    <property type="match status" value="1"/>
</dbReference>
<evidence type="ECO:0000313" key="5">
    <source>
        <dbReference type="EMBL" id="TES46633.1"/>
    </source>
</evidence>
<proteinExistence type="inferred from homology"/>
<comment type="similarity">
    <text evidence="3">Belongs to the octanoyltransferase LipL family.</text>
</comment>
<dbReference type="AlphaFoldDB" id="A0A4Y7WGA1"/>
<reference evidence="5 6" key="1">
    <citation type="submission" date="2019-03" db="EMBL/GenBank/DDBJ databases">
        <authorList>
            <person name="Liu G."/>
        </authorList>
    </citation>
    <scope>NUCLEOTIDE SEQUENCE [LARGE SCALE GENOMIC DNA]</scope>
    <source>
        <strain evidence="5 6">DSM 19099</strain>
    </source>
</reference>
<dbReference type="GO" id="GO:0009249">
    <property type="term" value="P:protein lipoylation"/>
    <property type="evidence" value="ECO:0007669"/>
    <property type="project" value="UniProtKB-UniRule"/>
</dbReference>
<comment type="function">
    <text evidence="3">Catalyzes the amidotransfer (transamidation) of the octanoyl moiety from octanoyl-GcvH to the lipoyl domain of the E2 subunit of lipoate-dependent enzymes.</text>
</comment>
<dbReference type="EC" id="2.3.1.204" evidence="3"/>
<dbReference type="Proteomes" id="UP000298210">
    <property type="component" value="Unassembled WGS sequence"/>
</dbReference>
<feature type="site" description="Lowers pKa of active site Cys" evidence="3">
    <location>
        <position position="161"/>
    </location>
</feature>
<evidence type="ECO:0000256" key="2">
    <source>
        <dbReference type="ARBA" id="ARBA00023315"/>
    </source>
</evidence>
<gene>
    <name evidence="3" type="primary">lipL</name>
    <name evidence="5" type="ORF">E2L03_18285</name>
</gene>
<dbReference type="PANTHER" id="PTHR43679:SF2">
    <property type="entry name" value="OCTANOYL-[GCVH]:PROTEIN N-OCTANOYLTRANSFERASE"/>
    <property type="match status" value="1"/>
</dbReference>
<sequence>MILLVNASPFQSKVSTWKLIDHSKKFLQTSALHSFAYDDLLCTLAGKKDQPSLRFWVHQNTIVLGTQDSRLDYINEAITFLKKNNYHVVVRNSGGLAVLLDDGVLNLSLIFPGETTSSIDAGYERMVALIRALFPQATIQTGEVVGSYCPGSYDLSIDGKKFAGISQRRIRGGIAVQIYLCVTGSGAQRAHMVKQMYEHGIGQSKPSYTVPSIDPAVMGSLNELLNTTYTVEEIVQRTIDTASTFGISLEPHMLSEEEDLLFEAQLERVTQRQHRCLQ</sequence>
<comment type="catalytic activity">
    <reaction evidence="3">
        <text>N(6)-octanoyl-L-lysyl-[glycine-cleavage complex H protein] + L-lysyl-[lipoyl-carrier protein] = N(6)-octanoyl-L-lysyl-[lipoyl-carrier protein] + L-lysyl-[glycine-cleavage complex H protein]</text>
        <dbReference type="Rhea" id="RHEA:20213"/>
        <dbReference type="Rhea" id="RHEA-COMP:10500"/>
        <dbReference type="Rhea" id="RHEA-COMP:10501"/>
        <dbReference type="Rhea" id="RHEA-COMP:10503"/>
        <dbReference type="Rhea" id="RHEA-COMP:10504"/>
        <dbReference type="ChEBI" id="CHEBI:29969"/>
        <dbReference type="ChEBI" id="CHEBI:78809"/>
        <dbReference type="EC" id="2.3.1.204"/>
    </reaction>
</comment>
<dbReference type="GO" id="GO:0009107">
    <property type="term" value="P:lipoate biosynthetic process"/>
    <property type="evidence" value="ECO:0007669"/>
    <property type="project" value="UniProtKB-UniRule"/>
</dbReference>
<dbReference type="GO" id="GO:0033819">
    <property type="term" value="F:lipoyl(octanoyl) transferase activity"/>
    <property type="evidence" value="ECO:0007669"/>
    <property type="project" value="InterPro"/>
</dbReference>
<dbReference type="HAMAP" id="MF_02119">
    <property type="entry name" value="LipL"/>
    <property type="match status" value="1"/>
</dbReference>
<keyword evidence="1 3" id="KW-0808">Transferase</keyword>
<evidence type="ECO:0000256" key="3">
    <source>
        <dbReference type="HAMAP-Rule" id="MF_02119"/>
    </source>
</evidence>
<comment type="pathway">
    <text evidence="3">Protein modification; protein lipoylation via endogenous pathway; protein N(6)-(lipoyl)lysine from octanoyl-[acyl-carrier-protein].</text>
</comment>
<evidence type="ECO:0000256" key="1">
    <source>
        <dbReference type="ARBA" id="ARBA00022679"/>
    </source>
</evidence>
<dbReference type="Pfam" id="PF21948">
    <property type="entry name" value="LplA-B_cat"/>
    <property type="match status" value="1"/>
</dbReference>
<protein>
    <recommendedName>
        <fullName evidence="3">Octanoyl-[GcvH]:protein N-octanoyltransferase</fullName>
        <ecNumber evidence="3">2.3.1.204</ecNumber>
    </recommendedName>
    <alternativeName>
        <fullName evidence="3">Octanoyl-[GcvH]:E2 amidotransferase</fullName>
    </alternativeName>
</protein>
<evidence type="ECO:0000259" key="4">
    <source>
        <dbReference type="PROSITE" id="PS51733"/>
    </source>
</evidence>
<dbReference type="Gene3D" id="3.30.930.10">
    <property type="entry name" value="Bira Bifunctional Protein, Domain 2"/>
    <property type="match status" value="1"/>
</dbReference>
<keyword evidence="2 3" id="KW-0012">Acyltransferase</keyword>
<dbReference type="CDD" id="cd16443">
    <property type="entry name" value="LplA"/>
    <property type="match status" value="1"/>
</dbReference>
<keyword evidence="5" id="KW-0436">Ligase</keyword>
<dbReference type="PROSITE" id="PS51733">
    <property type="entry name" value="BPL_LPL_CATALYTIC"/>
    <property type="match status" value="1"/>
</dbReference>
<comment type="caution">
    <text evidence="5">The sequence shown here is derived from an EMBL/GenBank/DDBJ whole genome shotgun (WGS) entry which is preliminary data.</text>
</comment>
<dbReference type="InterPro" id="IPR024897">
    <property type="entry name" value="LipL"/>
</dbReference>
<dbReference type="EMBL" id="SNUX01000004">
    <property type="protein sequence ID" value="TES46633.1"/>
    <property type="molecule type" value="Genomic_DNA"/>
</dbReference>
<feature type="active site" description="Acyl-thioester intermediate" evidence="3">
    <location>
        <position position="149"/>
    </location>
</feature>
<comment type="miscellaneous">
    <text evidence="3">The reaction proceeds via a thioester-linked acyl-enzyme intermediate.</text>
</comment>
<accession>A0A4Y7WGA1</accession>
<dbReference type="InterPro" id="IPR004143">
    <property type="entry name" value="BPL_LPL_catalytic"/>
</dbReference>
<dbReference type="GO" id="GO:0016874">
    <property type="term" value="F:ligase activity"/>
    <property type="evidence" value="ECO:0007669"/>
    <property type="project" value="UniProtKB-KW"/>
</dbReference>